<reference evidence="2" key="1">
    <citation type="submission" date="2017-08" db="EMBL/GenBank/DDBJ databases">
        <authorList>
            <person name="Polle J.E."/>
            <person name="Barry K."/>
            <person name="Cushman J."/>
            <person name="Schmutz J."/>
            <person name="Tran D."/>
            <person name="Hathwaick L.T."/>
            <person name="Yim W.C."/>
            <person name="Jenkins J."/>
            <person name="Mckie-Krisberg Z.M."/>
            <person name="Prochnik S."/>
            <person name="Lindquist E."/>
            <person name="Dockter R.B."/>
            <person name="Adam C."/>
            <person name="Molina H."/>
            <person name="Bunkerborg J."/>
            <person name="Jin E."/>
            <person name="Buchheim M."/>
            <person name="Magnuson J."/>
        </authorList>
    </citation>
    <scope>NUCLEOTIDE SEQUENCE</scope>
    <source>
        <strain evidence="2">CCAP 19/18</strain>
    </source>
</reference>
<protein>
    <recommendedName>
        <fullName evidence="1">Plastid division protein CDP1-like 1st alpha solenoid domain-containing protein</fullName>
    </recommendedName>
</protein>
<dbReference type="PANTHER" id="PTHR33925">
    <property type="entry name" value="PLASTID DIVISION PROTEIN CDP1, CHLOROPLASTIC-RELATED"/>
    <property type="match status" value="1"/>
</dbReference>
<dbReference type="EMBL" id="MU069737">
    <property type="protein sequence ID" value="KAF5834803.1"/>
    <property type="molecule type" value="Genomic_DNA"/>
</dbReference>
<dbReference type="Proteomes" id="UP000815325">
    <property type="component" value="Unassembled WGS sequence"/>
</dbReference>
<sequence>MNVLGGRFLECRVKPSPPGQTCPVTQPLSLRPTHQQCSSLPCQRNPLLQKQLGRHAMTTCTHAASPKVMFLGLDSKQAARDGITLPLQHIELLGLNAGQTYKDSTINQRYDDLISTPMEAGYSQQTVDARGELLSSVLSDIICSKGKKMEKDLVLPFRLIPGALAILAEVNHDDLVLYLGQELLDSRELDGYPLLKQDVLLSMALAKYNAARDLFDTPDAQVQGHKGKEASS</sequence>
<dbReference type="InterPro" id="IPR058032">
    <property type="entry name" value="CDP1-like_a_solenoid_1"/>
</dbReference>
<keyword evidence="3" id="KW-1185">Reference proteome</keyword>
<proteinExistence type="predicted"/>
<evidence type="ECO:0000313" key="3">
    <source>
        <dbReference type="Proteomes" id="UP000815325"/>
    </source>
</evidence>
<organism evidence="2 3">
    <name type="scientific">Dunaliella salina</name>
    <name type="common">Green alga</name>
    <name type="synonym">Protococcus salinus</name>
    <dbReference type="NCBI Taxonomy" id="3046"/>
    <lineage>
        <taxon>Eukaryota</taxon>
        <taxon>Viridiplantae</taxon>
        <taxon>Chlorophyta</taxon>
        <taxon>core chlorophytes</taxon>
        <taxon>Chlorophyceae</taxon>
        <taxon>CS clade</taxon>
        <taxon>Chlamydomonadales</taxon>
        <taxon>Dunaliellaceae</taxon>
        <taxon>Dunaliella</taxon>
    </lineage>
</organism>
<name>A0ABQ7GJT4_DUNSA</name>
<evidence type="ECO:0000259" key="1">
    <source>
        <dbReference type="Pfam" id="PF25515"/>
    </source>
</evidence>
<accession>A0ABQ7GJT4</accession>
<feature type="domain" description="Plastid division protein CDP1-like 1st alpha solenoid" evidence="1">
    <location>
        <begin position="156"/>
        <end position="219"/>
    </location>
</feature>
<evidence type="ECO:0000313" key="2">
    <source>
        <dbReference type="EMBL" id="KAF5834803.1"/>
    </source>
</evidence>
<comment type="caution">
    <text evidence="2">The sequence shown here is derived from an EMBL/GenBank/DDBJ whole genome shotgun (WGS) entry which is preliminary data.</text>
</comment>
<gene>
    <name evidence="2" type="ORF">DUNSADRAFT_8387</name>
</gene>
<dbReference type="InterPro" id="IPR044685">
    <property type="entry name" value="CPD1-like"/>
</dbReference>
<dbReference type="Pfam" id="PF25515">
    <property type="entry name" value="Arm_PDR"/>
    <property type="match status" value="1"/>
</dbReference>
<dbReference type="PANTHER" id="PTHR33925:SF1">
    <property type="entry name" value="PROTEIN ACCUMULATION AND REPLICATION OF CHLOROPLASTS 6, CHLOROPLASTIC"/>
    <property type="match status" value="1"/>
</dbReference>